<keyword evidence="2" id="KW-1185">Reference proteome</keyword>
<proteinExistence type="predicted"/>
<dbReference type="InParanoid" id="B0CQ10"/>
<dbReference type="OrthoDB" id="3269050at2759"/>
<dbReference type="RefSeq" id="XP_001874366.1">
    <property type="nucleotide sequence ID" value="XM_001874331.1"/>
</dbReference>
<dbReference type="AlphaFoldDB" id="B0CQ10"/>
<dbReference type="InterPro" id="IPR011009">
    <property type="entry name" value="Kinase-like_dom_sf"/>
</dbReference>
<protein>
    <submittedName>
        <fullName evidence="1">Predicted protein</fullName>
    </submittedName>
</protein>
<sequence>MASQAHLLLPLSFLVGHRDWPFYIRLTITNVPTLYRSGSTLNITTSKLYILTVVVEKVFTPFTTSQVLVVRVLSPLPNHPSLLNCLAILKIYDPRYLEGREATYSSDGSLLRKERPWTLDKEVFFFFVPFYSIGRSPMPEFTYIDYLRASPNYKRGSTNPRECSVNELDKEVEAVEHLKAHPDCWYCDDVDYEVDFEVHLCRRASDSWTREVDAYHILATSSLSGFTVPTFYEDGDLILDETRAYIPRVILLEYIPDVTSVSSLGDISVITPWHIRTLVATAVKFNELGVIHWDINRGNILIGSKRAVIIDFGESTSQTQGGIKKFSDDDWWCQVDESKDLIAVKRMVTQPDPTTANRLADAHDFRKISEKMG</sequence>
<dbReference type="SUPFAM" id="SSF56112">
    <property type="entry name" value="Protein kinase-like (PK-like)"/>
    <property type="match status" value="1"/>
</dbReference>
<accession>B0CQ10</accession>
<dbReference type="EMBL" id="DS547091">
    <property type="protein sequence ID" value="EDR16158.1"/>
    <property type="molecule type" value="Genomic_DNA"/>
</dbReference>
<dbReference type="Proteomes" id="UP000001194">
    <property type="component" value="Unassembled WGS sequence"/>
</dbReference>
<dbReference type="Gene3D" id="1.10.510.10">
    <property type="entry name" value="Transferase(Phosphotransferase) domain 1"/>
    <property type="match status" value="1"/>
</dbReference>
<evidence type="ECO:0000313" key="1">
    <source>
        <dbReference type="EMBL" id="EDR16158.1"/>
    </source>
</evidence>
<name>B0CQ10_LACBS</name>
<dbReference type="KEGG" id="lbc:LACBIDRAFT_321390"/>
<dbReference type="HOGENOM" id="CLU_054599_1_1_1"/>
<dbReference type="GeneID" id="6068999"/>
<gene>
    <name evidence="1" type="ORF">LACBIDRAFT_321390</name>
</gene>
<dbReference type="STRING" id="486041.B0CQ10"/>
<evidence type="ECO:0000313" key="2">
    <source>
        <dbReference type="Proteomes" id="UP000001194"/>
    </source>
</evidence>
<organism evidence="2">
    <name type="scientific">Laccaria bicolor (strain S238N-H82 / ATCC MYA-4686)</name>
    <name type="common">Bicoloured deceiver</name>
    <name type="synonym">Laccaria laccata var. bicolor</name>
    <dbReference type="NCBI Taxonomy" id="486041"/>
    <lineage>
        <taxon>Eukaryota</taxon>
        <taxon>Fungi</taxon>
        <taxon>Dikarya</taxon>
        <taxon>Basidiomycota</taxon>
        <taxon>Agaricomycotina</taxon>
        <taxon>Agaricomycetes</taxon>
        <taxon>Agaricomycetidae</taxon>
        <taxon>Agaricales</taxon>
        <taxon>Agaricineae</taxon>
        <taxon>Hydnangiaceae</taxon>
        <taxon>Laccaria</taxon>
    </lineage>
</organism>
<reference evidence="1 2" key="1">
    <citation type="journal article" date="2008" name="Nature">
        <title>The genome of Laccaria bicolor provides insights into mycorrhizal symbiosis.</title>
        <authorList>
            <person name="Martin F."/>
            <person name="Aerts A."/>
            <person name="Ahren D."/>
            <person name="Brun A."/>
            <person name="Danchin E.G.J."/>
            <person name="Duchaussoy F."/>
            <person name="Gibon J."/>
            <person name="Kohler A."/>
            <person name="Lindquist E."/>
            <person name="Pereda V."/>
            <person name="Salamov A."/>
            <person name="Shapiro H.J."/>
            <person name="Wuyts J."/>
            <person name="Blaudez D."/>
            <person name="Buee M."/>
            <person name="Brokstein P."/>
            <person name="Canbaeck B."/>
            <person name="Cohen D."/>
            <person name="Courty P.E."/>
            <person name="Coutinho P.M."/>
            <person name="Delaruelle C."/>
            <person name="Detter J.C."/>
            <person name="Deveau A."/>
            <person name="DiFazio S."/>
            <person name="Duplessis S."/>
            <person name="Fraissinet-Tachet L."/>
            <person name="Lucic E."/>
            <person name="Frey-Klett P."/>
            <person name="Fourrey C."/>
            <person name="Feussner I."/>
            <person name="Gay G."/>
            <person name="Grimwood J."/>
            <person name="Hoegger P.J."/>
            <person name="Jain P."/>
            <person name="Kilaru S."/>
            <person name="Labbe J."/>
            <person name="Lin Y.C."/>
            <person name="Legue V."/>
            <person name="Le Tacon F."/>
            <person name="Marmeisse R."/>
            <person name="Melayah D."/>
            <person name="Montanini B."/>
            <person name="Muratet M."/>
            <person name="Nehls U."/>
            <person name="Niculita-Hirzel H."/>
            <person name="Oudot-Le Secq M.P."/>
            <person name="Peter M."/>
            <person name="Quesneville H."/>
            <person name="Rajashekar B."/>
            <person name="Reich M."/>
            <person name="Rouhier N."/>
            <person name="Schmutz J."/>
            <person name="Yin T."/>
            <person name="Chalot M."/>
            <person name="Henrissat B."/>
            <person name="Kuees U."/>
            <person name="Lucas S."/>
            <person name="Van de Peer Y."/>
            <person name="Podila G.K."/>
            <person name="Polle A."/>
            <person name="Pukkila P.J."/>
            <person name="Richardson P.M."/>
            <person name="Rouze P."/>
            <person name="Sanders I.R."/>
            <person name="Stajich J.E."/>
            <person name="Tunlid A."/>
            <person name="Tuskan G."/>
            <person name="Grigoriev I.V."/>
        </authorList>
    </citation>
    <scope>NUCLEOTIDE SEQUENCE [LARGE SCALE GENOMIC DNA]</scope>
    <source>
        <strain evidence="2">S238N-H82 / ATCC MYA-4686</strain>
    </source>
</reference>